<dbReference type="GO" id="GO:0016491">
    <property type="term" value="F:oxidoreductase activity"/>
    <property type="evidence" value="ECO:0007669"/>
    <property type="project" value="UniProtKB-KW"/>
</dbReference>
<keyword evidence="6" id="KW-0614">Plasmid</keyword>
<dbReference type="PRINTS" id="PR00411">
    <property type="entry name" value="PNDRDTASEI"/>
</dbReference>
<dbReference type="RefSeq" id="WP_248652768.1">
    <property type="nucleotide sequence ID" value="NZ_CP096661.1"/>
</dbReference>
<dbReference type="SUPFAM" id="SSF51905">
    <property type="entry name" value="FAD/NAD(P)-binding domain"/>
    <property type="match status" value="1"/>
</dbReference>
<dbReference type="InterPro" id="IPR027477">
    <property type="entry name" value="Succ_DH/fumarate_Rdtase_cat_sf"/>
</dbReference>
<dbReference type="Pfam" id="PF00890">
    <property type="entry name" value="FAD_binding_2"/>
    <property type="match status" value="1"/>
</dbReference>
<dbReference type="KEGG" id="halx:M0R89_21310"/>
<dbReference type="NCBIfam" id="NF006130">
    <property type="entry name" value="PRK08274.1"/>
    <property type="match status" value="1"/>
</dbReference>
<evidence type="ECO:0000256" key="3">
    <source>
        <dbReference type="ARBA" id="ARBA00022827"/>
    </source>
</evidence>
<keyword evidence="4" id="KW-0560">Oxidoreductase</keyword>
<evidence type="ECO:0000313" key="7">
    <source>
        <dbReference type="Proteomes" id="UP000830729"/>
    </source>
</evidence>
<dbReference type="InterPro" id="IPR050315">
    <property type="entry name" value="FAD-oxidoreductase_2"/>
</dbReference>
<evidence type="ECO:0000259" key="5">
    <source>
        <dbReference type="Pfam" id="PF00890"/>
    </source>
</evidence>
<dbReference type="PANTHER" id="PTHR43400:SF7">
    <property type="entry name" value="FAD-DEPENDENT OXIDOREDUCTASE 2 FAD BINDING DOMAIN-CONTAINING PROTEIN"/>
    <property type="match status" value="1"/>
</dbReference>
<evidence type="ECO:0000256" key="2">
    <source>
        <dbReference type="ARBA" id="ARBA00022630"/>
    </source>
</evidence>
<keyword evidence="3" id="KW-0274">FAD</keyword>
<reference evidence="6 7" key="1">
    <citation type="submission" date="2022-04" db="EMBL/GenBank/DDBJ databases">
        <title>Diverse halophilic archaea isolated from saline environments.</title>
        <authorList>
            <person name="Cui H.-L."/>
        </authorList>
    </citation>
    <scope>NUCLEOTIDE SEQUENCE [LARGE SCALE GENOMIC DNA]</scope>
    <source>
        <strain evidence="6 7">XZYJT49</strain>
        <plasmid evidence="6 7">unnamed2</plasmid>
    </source>
</reference>
<gene>
    <name evidence="6" type="primary">tcuA</name>
    <name evidence="6" type="ORF">M0R89_21310</name>
</gene>
<protein>
    <submittedName>
        <fullName evidence="6">FAD-dependent tricarballylate dehydrogenase TcuA</fullName>
    </submittedName>
</protein>
<sequence length="478" mass="51721">MAVKDGSERNAPERREEYDVVVIGCGMAGLAAGNRAARLGLDVALLEKSPEERRGGHTRFTESFRVPSADTDLTEYGYEFDIPDYTVSEFYDDIMTQTNGRADEDLAQTLVENAGETVEWLTELGVEWDMTPLNSGYTVGRTWFDGEELVETLVEAATDAGADVYYDAEARELRQSSDRQITAVDAVTDEGFVRFDCDAAILAAGGYESSPEKRTRYYGPDYDAMTVRGSRYNTGEAIDMVLDAGAKAVGQWGGAHMALIDAAAPDVEGGTNRIDGYQYGLLVNHDGERFVDEGEDSRAHTYAKFGQKIFEQPNREAFILVDDQTIDEVDATGPSDPVVGDDLRDVLERVGCESPDAAVATVEEYNAACDPDSFDPQVLDGNEATGVTPRKSNWALPLDDPPFYAYAVTGGITFAFGGVATTADAEVLDTRDRVIPGLYAAGNSVGDLFYDNYPGGTGLTNAAVFGRIAGEKSAEYVD</sequence>
<evidence type="ECO:0000313" key="6">
    <source>
        <dbReference type="EMBL" id="UPV76735.1"/>
    </source>
</evidence>
<evidence type="ECO:0000256" key="4">
    <source>
        <dbReference type="ARBA" id="ARBA00023002"/>
    </source>
</evidence>
<name>A0A8U0I040_9EURY</name>
<dbReference type="GeneID" id="72187795"/>
<proteinExistence type="predicted"/>
<dbReference type="PANTHER" id="PTHR43400">
    <property type="entry name" value="FUMARATE REDUCTASE"/>
    <property type="match status" value="1"/>
</dbReference>
<dbReference type="InterPro" id="IPR003953">
    <property type="entry name" value="FAD-dep_OxRdtase_2_FAD-bd"/>
</dbReference>
<geneLocation type="plasmid" evidence="6 7">
    <name>unnamed2</name>
</geneLocation>
<dbReference type="SUPFAM" id="SSF56425">
    <property type="entry name" value="Succinate dehydrogenase/fumarate reductase flavoprotein, catalytic domain"/>
    <property type="match status" value="1"/>
</dbReference>
<dbReference type="Gene3D" id="3.90.700.10">
    <property type="entry name" value="Succinate dehydrogenase/fumarate reductase flavoprotein, catalytic domain"/>
    <property type="match status" value="1"/>
</dbReference>
<dbReference type="EMBL" id="CP096661">
    <property type="protein sequence ID" value="UPV76735.1"/>
    <property type="molecule type" value="Genomic_DNA"/>
</dbReference>
<comment type="cofactor">
    <cofactor evidence="1">
        <name>FAD</name>
        <dbReference type="ChEBI" id="CHEBI:57692"/>
    </cofactor>
</comment>
<accession>A0A8U0I040</accession>
<dbReference type="Proteomes" id="UP000830729">
    <property type="component" value="Plasmid unnamed2"/>
</dbReference>
<keyword evidence="7" id="KW-1185">Reference proteome</keyword>
<feature type="domain" description="FAD-dependent oxidoreductase 2 FAD-binding" evidence="5">
    <location>
        <begin position="19"/>
        <end position="456"/>
    </location>
</feature>
<keyword evidence="2" id="KW-0285">Flavoprotein</keyword>
<dbReference type="InterPro" id="IPR036188">
    <property type="entry name" value="FAD/NAD-bd_sf"/>
</dbReference>
<dbReference type="AlphaFoldDB" id="A0A8U0I040"/>
<evidence type="ECO:0000256" key="1">
    <source>
        <dbReference type="ARBA" id="ARBA00001974"/>
    </source>
</evidence>
<dbReference type="Gene3D" id="3.50.50.60">
    <property type="entry name" value="FAD/NAD(P)-binding domain"/>
    <property type="match status" value="1"/>
</dbReference>
<organism evidence="6 7">
    <name type="scientific">Halorussus limi</name>
    <dbReference type="NCBI Taxonomy" id="2938695"/>
    <lineage>
        <taxon>Archaea</taxon>
        <taxon>Methanobacteriati</taxon>
        <taxon>Methanobacteriota</taxon>
        <taxon>Stenosarchaea group</taxon>
        <taxon>Halobacteria</taxon>
        <taxon>Halobacteriales</taxon>
        <taxon>Haladaptataceae</taxon>
        <taxon>Halorussus</taxon>
    </lineage>
</organism>